<evidence type="ECO:0000256" key="4">
    <source>
        <dbReference type="ARBA" id="ARBA00022729"/>
    </source>
</evidence>
<dbReference type="InterPro" id="IPR046450">
    <property type="entry name" value="PA_dom_sf"/>
</dbReference>
<dbReference type="Gene3D" id="3.40.630.10">
    <property type="entry name" value="Zn peptidases"/>
    <property type="match status" value="2"/>
</dbReference>
<keyword evidence="6" id="KW-0862">Zinc</keyword>
<keyword evidence="11" id="KW-1185">Reference proteome</keyword>
<dbReference type="SUPFAM" id="SSF52025">
    <property type="entry name" value="PA domain"/>
    <property type="match status" value="1"/>
</dbReference>
<evidence type="ECO:0000256" key="6">
    <source>
        <dbReference type="ARBA" id="ARBA00022833"/>
    </source>
</evidence>
<evidence type="ECO:0000256" key="1">
    <source>
        <dbReference type="ARBA" id="ARBA00022438"/>
    </source>
</evidence>
<protein>
    <submittedName>
        <fullName evidence="10">M20/M25/M40 family metallo-hydrolase</fullName>
    </submittedName>
</protein>
<name>A0ABP8LP70_9BACT</name>
<dbReference type="InterPro" id="IPR007484">
    <property type="entry name" value="Peptidase_M28"/>
</dbReference>
<evidence type="ECO:0000256" key="2">
    <source>
        <dbReference type="ARBA" id="ARBA00022670"/>
    </source>
</evidence>
<feature type="domain" description="PA" evidence="8">
    <location>
        <begin position="122"/>
        <end position="187"/>
    </location>
</feature>
<comment type="caution">
    <text evidence="10">The sequence shown here is derived from an EMBL/GenBank/DDBJ whole genome shotgun (WGS) entry which is preliminary data.</text>
</comment>
<dbReference type="Pfam" id="PF04389">
    <property type="entry name" value="Peptidase_M28"/>
    <property type="match status" value="1"/>
</dbReference>
<keyword evidence="3" id="KW-0479">Metal-binding</keyword>
<dbReference type="RefSeq" id="WP_345026669.1">
    <property type="nucleotide sequence ID" value="NZ_BAABEY010000005.1"/>
</dbReference>
<keyword evidence="1" id="KW-0031">Aminopeptidase</keyword>
<organism evidence="10 11">
    <name type="scientific">Ravibacter arvi</name>
    <dbReference type="NCBI Taxonomy" id="2051041"/>
    <lineage>
        <taxon>Bacteria</taxon>
        <taxon>Pseudomonadati</taxon>
        <taxon>Bacteroidota</taxon>
        <taxon>Cytophagia</taxon>
        <taxon>Cytophagales</taxon>
        <taxon>Spirosomataceae</taxon>
        <taxon>Ravibacter</taxon>
    </lineage>
</organism>
<feature type="domain" description="Peptidase M28" evidence="9">
    <location>
        <begin position="259"/>
        <end position="467"/>
    </location>
</feature>
<proteinExistence type="predicted"/>
<sequence>MKRSSLLVTILFTGTALLSHAQKEPEFTLKKEELESHLRFLASDELEGRRTGEQSNRVAARYIAEQFRRYGAGVVPGQQTYFQPVVFDKTTNDQPGVLLADGDTLAYGKEWFTISGNATRTEAPVVYAGYGLENSEKGWDDYKGLDVKGKIVLVQSGLPESQSPRESLQAGASKLRLAAGKGAVALIELYGATTPWNFINTYLTGERLGLAETPAEEYATIPHLWVNGKEPALTKKLREAKSLKLVTEGRSIKKVTSYNVMAYIEGSDPKLKDQYLTLSAHYDHVGVGRQGGQPYTAEDSIFNGARDNAFGVSAVLAAARSFSELKPKRSVFLLAFTGEELGLLGSRYYAQNPVLPLNKCVFNLNCDGAGYDDTGIISVIGLDRTGAKAEIEKAAKTFGLEVIGDPAPEQNLFDRSDNVNFAIKGIPAPTFTPGFKEFDADIMKYYHQAIDNPESIDFDYLLRYSKAYVRAARLIANRTTPPQWSAGDKYEEAAKSLYGK</sequence>
<evidence type="ECO:0000256" key="5">
    <source>
        <dbReference type="ARBA" id="ARBA00022801"/>
    </source>
</evidence>
<dbReference type="InterPro" id="IPR003137">
    <property type="entry name" value="PA_domain"/>
</dbReference>
<dbReference type="InterPro" id="IPR045175">
    <property type="entry name" value="M28_fam"/>
</dbReference>
<accession>A0ABP8LP70</accession>
<dbReference type="SUPFAM" id="SSF53187">
    <property type="entry name" value="Zn-dependent exopeptidases"/>
    <property type="match status" value="1"/>
</dbReference>
<evidence type="ECO:0000256" key="3">
    <source>
        <dbReference type="ARBA" id="ARBA00022723"/>
    </source>
</evidence>
<evidence type="ECO:0000313" key="11">
    <source>
        <dbReference type="Proteomes" id="UP001501508"/>
    </source>
</evidence>
<evidence type="ECO:0000256" key="7">
    <source>
        <dbReference type="SAM" id="SignalP"/>
    </source>
</evidence>
<keyword evidence="4 7" id="KW-0732">Signal</keyword>
<dbReference type="Gene3D" id="3.50.30.30">
    <property type="match status" value="1"/>
</dbReference>
<feature type="chain" id="PRO_5045274768" evidence="7">
    <location>
        <begin position="22"/>
        <end position="500"/>
    </location>
</feature>
<evidence type="ECO:0000259" key="8">
    <source>
        <dbReference type="Pfam" id="PF02225"/>
    </source>
</evidence>
<gene>
    <name evidence="10" type="ORF">GCM10023091_07080</name>
</gene>
<dbReference type="PANTHER" id="PTHR12147:SF56">
    <property type="entry name" value="AMINOPEPTIDASE YDR415C-RELATED"/>
    <property type="match status" value="1"/>
</dbReference>
<feature type="signal peptide" evidence="7">
    <location>
        <begin position="1"/>
        <end position="21"/>
    </location>
</feature>
<evidence type="ECO:0000259" key="9">
    <source>
        <dbReference type="Pfam" id="PF04389"/>
    </source>
</evidence>
<dbReference type="EMBL" id="BAABEY010000005">
    <property type="protein sequence ID" value="GAA4433463.1"/>
    <property type="molecule type" value="Genomic_DNA"/>
</dbReference>
<dbReference type="PANTHER" id="PTHR12147">
    <property type="entry name" value="METALLOPEPTIDASE M28 FAMILY MEMBER"/>
    <property type="match status" value="1"/>
</dbReference>
<dbReference type="Pfam" id="PF02225">
    <property type="entry name" value="PA"/>
    <property type="match status" value="1"/>
</dbReference>
<reference evidence="11" key="1">
    <citation type="journal article" date="2019" name="Int. J. Syst. Evol. Microbiol.">
        <title>The Global Catalogue of Microorganisms (GCM) 10K type strain sequencing project: providing services to taxonomists for standard genome sequencing and annotation.</title>
        <authorList>
            <consortium name="The Broad Institute Genomics Platform"/>
            <consortium name="The Broad Institute Genome Sequencing Center for Infectious Disease"/>
            <person name="Wu L."/>
            <person name="Ma J."/>
        </authorList>
    </citation>
    <scope>NUCLEOTIDE SEQUENCE [LARGE SCALE GENOMIC DNA]</scope>
    <source>
        <strain evidence="11">JCM 31920</strain>
    </source>
</reference>
<evidence type="ECO:0000313" key="10">
    <source>
        <dbReference type="EMBL" id="GAA4433463.1"/>
    </source>
</evidence>
<dbReference type="Proteomes" id="UP001501508">
    <property type="component" value="Unassembled WGS sequence"/>
</dbReference>
<keyword evidence="2" id="KW-0645">Protease</keyword>
<keyword evidence="5" id="KW-0378">Hydrolase</keyword>